<dbReference type="InterPro" id="IPR023561">
    <property type="entry name" value="Carbonic_anhydrase_a-class"/>
</dbReference>
<gene>
    <name evidence="3" type="ORF">RRG08_036899</name>
</gene>
<evidence type="ECO:0000313" key="3">
    <source>
        <dbReference type="EMBL" id="KAK3769849.1"/>
    </source>
</evidence>
<dbReference type="InterPro" id="IPR036398">
    <property type="entry name" value="CA_dom_sf"/>
</dbReference>
<sequence length="519" mass="59425">MMRSCMLILGVSTNTGRDDEGMHAHSVYLPTLDDVKVVHANTWCIYEHWSYWYWSPGSILCINIGHRPRSRGSRTQSTAAQSFASNLEAKVREITLNMTPNKNNMVVSVSGNKWSQWWSYDGINGPNFWGLVNKDWSLCKYGQHQSPVDINPKFLLFDPNLRPVRTDNHRVNSYIVNNGHDITVYINQSKDSPFEFTGGPLSYSYRVHHIKFHFGSGDHKGSEHKVQGRSFPLELQIYGFNRELYDNYKTARLSAHGIAAIALFGTLGDANNEVLNLLIKEIKKIPRKDSSTPFPELSIDRLLPETPDYMTYEGSLTQPSCWESVTWVVFNRPMHITQEQLNLLRQLHKADETDAPPLLMENNFRPPMPVNRRTIRTNIQPRDLARRSRDGGREVEVMADMFHGNEAMGRDKIRTKVASFLMFPCNESIKIPETSAHEFVLLKPVVLGGARVRSGVQRLEDGSNKIRWFYTQSLNSDMVGARSEKQSETGRENQVFQETLGVISRTVKRMVVFKITRFN</sequence>
<dbReference type="PROSITE" id="PS51144">
    <property type="entry name" value="ALPHA_CA_2"/>
    <property type="match status" value="1"/>
</dbReference>
<dbReference type="SMART" id="SM01057">
    <property type="entry name" value="Carb_anhydrase"/>
    <property type="match status" value="1"/>
</dbReference>
<dbReference type="EMBL" id="JAWDGP010003877">
    <property type="protein sequence ID" value="KAK3769849.1"/>
    <property type="molecule type" value="Genomic_DNA"/>
</dbReference>
<dbReference type="AlphaFoldDB" id="A0AAE0ZI51"/>
<dbReference type="SUPFAM" id="SSF51069">
    <property type="entry name" value="Carbonic anhydrase"/>
    <property type="match status" value="1"/>
</dbReference>
<evidence type="ECO:0000259" key="2">
    <source>
        <dbReference type="PROSITE" id="PS51144"/>
    </source>
</evidence>
<dbReference type="GO" id="GO:0006730">
    <property type="term" value="P:one-carbon metabolic process"/>
    <property type="evidence" value="ECO:0007669"/>
    <property type="project" value="TreeGrafter"/>
</dbReference>
<accession>A0AAE0ZI51</accession>
<protein>
    <recommendedName>
        <fullName evidence="2">Alpha-carbonic anhydrase domain-containing protein</fullName>
    </recommendedName>
</protein>
<dbReference type="Proteomes" id="UP001283361">
    <property type="component" value="Unassembled WGS sequence"/>
</dbReference>
<dbReference type="PANTHER" id="PTHR18952">
    <property type="entry name" value="CARBONIC ANHYDRASE"/>
    <property type="match status" value="1"/>
</dbReference>
<dbReference type="GO" id="GO:0004089">
    <property type="term" value="F:carbonate dehydratase activity"/>
    <property type="evidence" value="ECO:0007669"/>
    <property type="project" value="InterPro"/>
</dbReference>
<dbReference type="Pfam" id="PF00194">
    <property type="entry name" value="Carb_anhydrase"/>
    <property type="match status" value="1"/>
</dbReference>
<keyword evidence="4" id="KW-1185">Reference proteome</keyword>
<proteinExistence type="inferred from homology"/>
<organism evidence="3 4">
    <name type="scientific">Elysia crispata</name>
    <name type="common">lettuce slug</name>
    <dbReference type="NCBI Taxonomy" id="231223"/>
    <lineage>
        <taxon>Eukaryota</taxon>
        <taxon>Metazoa</taxon>
        <taxon>Spiralia</taxon>
        <taxon>Lophotrochozoa</taxon>
        <taxon>Mollusca</taxon>
        <taxon>Gastropoda</taxon>
        <taxon>Heterobranchia</taxon>
        <taxon>Euthyneura</taxon>
        <taxon>Panpulmonata</taxon>
        <taxon>Sacoglossa</taxon>
        <taxon>Placobranchoidea</taxon>
        <taxon>Plakobranchidae</taxon>
        <taxon>Elysia</taxon>
    </lineage>
</organism>
<evidence type="ECO:0000313" key="4">
    <source>
        <dbReference type="Proteomes" id="UP001283361"/>
    </source>
</evidence>
<comment type="similarity">
    <text evidence="1">Belongs to the alpha-carbonic anhydrase family.</text>
</comment>
<dbReference type="Gene3D" id="3.10.200.10">
    <property type="entry name" value="Alpha carbonic anhydrase"/>
    <property type="match status" value="1"/>
</dbReference>
<comment type="caution">
    <text evidence="3">The sequence shown here is derived from an EMBL/GenBank/DDBJ whole genome shotgun (WGS) entry which is preliminary data.</text>
</comment>
<reference evidence="3" key="1">
    <citation type="journal article" date="2023" name="G3 (Bethesda)">
        <title>A reference genome for the long-term kleptoplast-retaining sea slug Elysia crispata morphotype clarki.</title>
        <authorList>
            <person name="Eastman K.E."/>
            <person name="Pendleton A.L."/>
            <person name="Shaikh M.A."/>
            <person name="Suttiyut T."/>
            <person name="Ogas R."/>
            <person name="Tomko P."/>
            <person name="Gavelis G."/>
            <person name="Widhalm J.R."/>
            <person name="Wisecaver J.H."/>
        </authorList>
    </citation>
    <scope>NUCLEOTIDE SEQUENCE</scope>
    <source>
        <strain evidence="3">ECLA1</strain>
    </source>
</reference>
<dbReference type="PANTHER" id="PTHR18952:SF208">
    <property type="entry name" value="CARBONIC ANHYDRASE XA-RELATED"/>
    <property type="match status" value="1"/>
</dbReference>
<name>A0AAE0ZI51_9GAST</name>
<dbReference type="GO" id="GO:0008270">
    <property type="term" value="F:zinc ion binding"/>
    <property type="evidence" value="ECO:0007669"/>
    <property type="project" value="InterPro"/>
</dbReference>
<feature type="domain" description="Alpha-carbonic anhydrase" evidence="2">
    <location>
        <begin position="116"/>
        <end position="379"/>
    </location>
</feature>
<dbReference type="InterPro" id="IPR001148">
    <property type="entry name" value="CA_dom"/>
</dbReference>
<evidence type="ECO:0000256" key="1">
    <source>
        <dbReference type="ARBA" id="ARBA00010718"/>
    </source>
</evidence>